<protein>
    <submittedName>
        <fullName evidence="1">Uncharacterized protein</fullName>
    </submittedName>
</protein>
<accession>A0A6C0D2G7</accession>
<reference evidence="1" key="1">
    <citation type="journal article" date="2020" name="Nature">
        <title>Giant virus diversity and host interactions through global metagenomics.</title>
        <authorList>
            <person name="Schulz F."/>
            <person name="Roux S."/>
            <person name="Paez-Espino D."/>
            <person name="Jungbluth S."/>
            <person name="Walsh D.A."/>
            <person name="Denef V.J."/>
            <person name="McMahon K.D."/>
            <person name="Konstantinidis K.T."/>
            <person name="Eloe-Fadrosh E.A."/>
            <person name="Kyrpides N.C."/>
            <person name="Woyke T."/>
        </authorList>
    </citation>
    <scope>NUCLEOTIDE SEQUENCE</scope>
    <source>
        <strain evidence="1">GVMAG-M-3300023174-107</strain>
    </source>
</reference>
<sequence>MLLVINTFITEKRDHSLNRFSRFDIFKYTLYSYRNLPVDYLYMFILLDTEYIERKNELNDYIYSIFINIKRDNINIIFDRYSKQIEWKPFIEELTQKHGKNELVLLLNNDDHVFIDFNNNILNEGIDLLKNEINQHKSMYISHWPEIIKLSGKYEHPIRINNYIKFNLSLLDSIQIFNMKFLYDIFINYKWKNDHNRLDSLLNEITPYPAQSNPLNQIIYVPLRELFRKFNSYTHANIDTSLFPQLNLPSNTFYYSKELLNKKIVATHQSPWTENNNFKIPQEWININATLHPKNLPEYTIDSRNISNKNNISDIHENFIDNTYTYRAVILILASNDTSHYKKCRTIWKKYMKNDSNIKIYFVYGKLNESLDDYDSDSDIIFQNIEEGYPISIKKTIEAMKIIQNKIKYDFFIRTNLSTFWDFNKLHLHLNELPSKNCYCGDGPLPNYSNGYYLSGSDTIVTPEMIDSIIKNEHLVDFALIEDAAMGKYFNGILKAPFLTTRICFFEDIKLNEYDRIKNRIIYAKKNNVDHYRVKTLNGNREIIDYSIYKILLKDIYNIDI</sequence>
<evidence type="ECO:0000313" key="1">
    <source>
        <dbReference type="EMBL" id="QHT10643.1"/>
    </source>
</evidence>
<dbReference type="EMBL" id="MN739523">
    <property type="protein sequence ID" value="QHT10643.1"/>
    <property type="molecule type" value="Genomic_DNA"/>
</dbReference>
<name>A0A6C0D2G7_9ZZZZ</name>
<organism evidence="1">
    <name type="scientific">viral metagenome</name>
    <dbReference type="NCBI Taxonomy" id="1070528"/>
    <lineage>
        <taxon>unclassified sequences</taxon>
        <taxon>metagenomes</taxon>
        <taxon>organismal metagenomes</taxon>
    </lineage>
</organism>
<proteinExistence type="predicted"/>
<dbReference type="AlphaFoldDB" id="A0A6C0D2G7"/>